<dbReference type="EMBL" id="CM010725">
    <property type="protein sequence ID" value="RZC84804.1"/>
    <property type="molecule type" value="Genomic_DNA"/>
</dbReference>
<dbReference type="SUPFAM" id="SSF57850">
    <property type="entry name" value="RING/U-box"/>
    <property type="match status" value="1"/>
</dbReference>
<evidence type="ECO:0000256" key="15">
    <source>
        <dbReference type="PROSITE-ProRule" id="PRU00175"/>
    </source>
</evidence>
<dbReference type="GO" id="GO:0030247">
    <property type="term" value="F:polysaccharide binding"/>
    <property type="evidence" value="ECO:0007669"/>
    <property type="project" value="InterPro"/>
</dbReference>
<dbReference type="EC" id="2.3.2.27" evidence="4"/>
<evidence type="ECO:0000256" key="2">
    <source>
        <dbReference type="ARBA" id="ARBA00004167"/>
    </source>
</evidence>
<dbReference type="InterPro" id="IPR013083">
    <property type="entry name" value="Znf_RING/FYVE/PHD"/>
</dbReference>
<feature type="chain" id="PRO_5021324266" description="RING-type E3 ubiquitin transferase" evidence="17">
    <location>
        <begin position="25"/>
        <end position="309"/>
    </location>
</feature>
<evidence type="ECO:0000256" key="6">
    <source>
        <dbReference type="ARBA" id="ARBA00022692"/>
    </source>
</evidence>
<dbReference type="InterPro" id="IPR001841">
    <property type="entry name" value="Znf_RING"/>
</dbReference>
<evidence type="ECO:0000256" key="17">
    <source>
        <dbReference type="SAM" id="SignalP"/>
    </source>
</evidence>
<keyword evidence="8 17" id="KW-0732">Signal</keyword>
<feature type="domain" description="RING-type" evidence="18">
    <location>
        <begin position="256"/>
        <end position="298"/>
    </location>
</feature>
<keyword evidence="13 16" id="KW-0472">Membrane</keyword>
<comment type="subcellular location">
    <subcellularLocation>
        <location evidence="2">Membrane</location>
        <topology evidence="2">Single-pass membrane protein</topology>
    </subcellularLocation>
</comment>
<keyword evidence="10" id="KW-0833">Ubl conjugation pathway</keyword>
<dbReference type="PANTHER" id="PTHR46279">
    <property type="entry name" value="RING/U-BOX SUPERFAMILY PROTEIN"/>
    <property type="match status" value="1"/>
</dbReference>
<keyword evidence="20" id="KW-1185">Reference proteome</keyword>
<evidence type="ECO:0000256" key="5">
    <source>
        <dbReference type="ARBA" id="ARBA00022679"/>
    </source>
</evidence>
<dbReference type="SMART" id="SM00184">
    <property type="entry name" value="RING"/>
    <property type="match status" value="1"/>
</dbReference>
<evidence type="ECO:0000256" key="8">
    <source>
        <dbReference type="ARBA" id="ARBA00022729"/>
    </source>
</evidence>
<keyword evidence="7" id="KW-0479">Metal-binding</keyword>
<dbReference type="GO" id="GO:0061630">
    <property type="term" value="F:ubiquitin protein ligase activity"/>
    <property type="evidence" value="ECO:0007669"/>
    <property type="project" value="UniProtKB-EC"/>
</dbReference>
<evidence type="ECO:0000256" key="14">
    <source>
        <dbReference type="ARBA" id="ARBA00024209"/>
    </source>
</evidence>
<dbReference type="InterPro" id="IPR046948">
    <property type="entry name" value="ATL20-22-like"/>
</dbReference>
<comment type="pathway">
    <text evidence="3">Protein modification; protein ubiquitination.</text>
</comment>
<gene>
    <name evidence="19" type="ORF">C5167_047583</name>
</gene>
<dbReference type="Proteomes" id="UP000316621">
    <property type="component" value="Chromosome 11"/>
</dbReference>
<organism evidence="19 20">
    <name type="scientific">Papaver somniferum</name>
    <name type="common">Opium poppy</name>
    <dbReference type="NCBI Taxonomy" id="3469"/>
    <lineage>
        <taxon>Eukaryota</taxon>
        <taxon>Viridiplantae</taxon>
        <taxon>Streptophyta</taxon>
        <taxon>Embryophyta</taxon>
        <taxon>Tracheophyta</taxon>
        <taxon>Spermatophyta</taxon>
        <taxon>Magnoliopsida</taxon>
        <taxon>Ranunculales</taxon>
        <taxon>Papaveraceae</taxon>
        <taxon>Papaveroideae</taxon>
        <taxon>Papaver</taxon>
    </lineage>
</organism>
<dbReference type="OMA" id="INACAIC"/>
<evidence type="ECO:0000256" key="13">
    <source>
        <dbReference type="ARBA" id="ARBA00023136"/>
    </source>
</evidence>
<evidence type="ECO:0000256" key="10">
    <source>
        <dbReference type="ARBA" id="ARBA00022786"/>
    </source>
</evidence>
<dbReference type="InterPro" id="IPR025287">
    <property type="entry name" value="WAK_GUB"/>
</dbReference>
<evidence type="ECO:0000256" key="1">
    <source>
        <dbReference type="ARBA" id="ARBA00000900"/>
    </source>
</evidence>
<evidence type="ECO:0000259" key="18">
    <source>
        <dbReference type="PROSITE" id="PS50089"/>
    </source>
</evidence>
<evidence type="ECO:0000256" key="4">
    <source>
        <dbReference type="ARBA" id="ARBA00012483"/>
    </source>
</evidence>
<evidence type="ECO:0000256" key="11">
    <source>
        <dbReference type="ARBA" id="ARBA00022833"/>
    </source>
</evidence>
<keyword evidence="11" id="KW-0862">Zinc</keyword>
<protein>
    <recommendedName>
        <fullName evidence="4">RING-type E3 ubiquitin transferase</fullName>
        <ecNumber evidence="4">2.3.2.27</ecNumber>
    </recommendedName>
</protein>
<dbReference type="Gramene" id="RZC84804">
    <property type="protein sequence ID" value="RZC84804"/>
    <property type="gene ID" value="C5167_047583"/>
</dbReference>
<evidence type="ECO:0000313" key="20">
    <source>
        <dbReference type="Proteomes" id="UP000316621"/>
    </source>
</evidence>
<sequence length="309" mass="34600">MGASTIILPLFLLFFLCYPHFTVSAKNCRNNQCSKGEPRISYPFRIKGRQDKECGFPGFDLSCDNMSRTVMDLPFSGRFFVDKIDYGSTYNEIQLRDPDNCLTRRFLNHLNLFGTPFIEINFTDYSFYNCSTNDSNYFPASSTSVSCLSSSTYTVIATSPGSLPSSWLYDKDSMRNTRKFLISIGIIFPILFVSFMYCISRSDANSPSQDVSSRVVQTTPLSVINSTGLSGSAIQSFPIVVLGESGRLPNPDINACAICLLGYEPKEILKSIPACNHYFHANCIDVWLHLKSSCPVCRKPPNFRPLVIL</sequence>
<evidence type="ECO:0000256" key="16">
    <source>
        <dbReference type="SAM" id="Phobius"/>
    </source>
</evidence>
<dbReference type="GO" id="GO:0008270">
    <property type="term" value="F:zinc ion binding"/>
    <property type="evidence" value="ECO:0007669"/>
    <property type="project" value="UniProtKB-KW"/>
</dbReference>
<name>A0A4Y7LH38_PAPSO</name>
<dbReference type="Gene3D" id="3.30.40.10">
    <property type="entry name" value="Zinc/RING finger domain, C3HC4 (zinc finger)"/>
    <property type="match status" value="1"/>
</dbReference>
<dbReference type="PANTHER" id="PTHR46279:SF9">
    <property type="entry name" value="OS01G0116300 PROTEIN"/>
    <property type="match status" value="1"/>
</dbReference>
<accession>A0A4Y7LH38</accession>
<keyword evidence="9 15" id="KW-0863">Zinc-finger</keyword>
<evidence type="ECO:0000256" key="7">
    <source>
        <dbReference type="ARBA" id="ARBA00022723"/>
    </source>
</evidence>
<keyword evidence="5" id="KW-0808">Transferase</keyword>
<comment type="similarity">
    <text evidence="14">Belongs to the RING-type zinc finger family. ATL subfamily.</text>
</comment>
<dbReference type="AlphaFoldDB" id="A0A4Y7LH38"/>
<comment type="catalytic activity">
    <reaction evidence="1">
        <text>S-ubiquitinyl-[E2 ubiquitin-conjugating enzyme]-L-cysteine + [acceptor protein]-L-lysine = [E2 ubiquitin-conjugating enzyme]-L-cysteine + N(6)-ubiquitinyl-[acceptor protein]-L-lysine.</text>
        <dbReference type="EC" id="2.3.2.27"/>
    </reaction>
</comment>
<evidence type="ECO:0000256" key="9">
    <source>
        <dbReference type="ARBA" id="ARBA00022771"/>
    </source>
</evidence>
<dbReference type="Pfam" id="PF13947">
    <property type="entry name" value="GUB_WAK_bind"/>
    <property type="match status" value="1"/>
</dbReference>
<evidence type="ECO:0000313" key="19">
    <source>
        <dbReference type="EMBL" id="RZC84804.1"/>
    </source>
</evidence>
<evidence type="ECO:0000256" key="3">
    <source>
        <dbReference type="ARBA" id="ARBA00004906"/>
    </source>
</evidence>
<dbReference type="PROSITE" id="PS50089">
    <property type="entry name" value="ZF_RING_2"/>
    <property type="match status" value="1"/>
</dbReference>
<keyword evidence="6 16" id="KW-0812">Transmembrane</keyword>
<feature type="signal peptide" evidence="17">
    <location>
        <begin position="1"/>
        <end position="24"/>
    </location>
</feature>
<proteinExistence type="inferred from homology"/>
<dbReference type="GO" id="GO:0016020">
    <property type="term" value="C:membrane"/>
    <property type="evidence" value="ECO:0007669"/>
    <property type="project" value="UniProtKB-SubCell"/>
</dbReference>
<reference evidence="19 20" key="1">
    <citation type="journal article" date="2018" name="Science">
        <title>The opium poppy genome and morphinan production.</title>
        <authorList>
            <person name="Guo L."/>
            <person name="Winzer T."/>
            <person name="Yang X."/>
            <person name="Li Y."/>
            <person name="Ning Z."/>
            <person name="He Z."/>
            <person name="Teodor R."/>
            <person name="Lu Y."/>
            <person name="Bowser T.A."/>
            <person name="Graham I.A."/>
            <person name="Ye K."/>
        </authorList>
    </citation>
    <scope>NUCLEOTIDE SEQUENCE [LARGE SCALE GENOMIC DNA]</scope>
    <source>
        <strain evidence="20">cv. HN1</strain>
        <tissue evidence="19">Leaves</tissue>
    </source>
</reference>
<evidence type="ECO:0000256" key="12">
    <source>
        <dbReference type="ARBA" id="ARBA00022989"/>
    </source>
</evidence>
<keyword evidence="12 16" id="KW-1133">Transmembrane helix</keyword>
<dbReference type="Pfam" id="PF13639">
    <property type="entry name" value="zf-RING_2"/>
    <property type="match status" value="1"/>
</dbReference>
<feature type="transmembrane region" description="Helical" evidence="16">
    <location>
        <begin position="180"/>
        <end position="199"/>
    </location>
</feature>